<dbReference type="GO" id="GO:0005524">
    <property type="term" value="F:ATP binding"/>
    <property type="evidence" value="ECO:0007669"/>
    <property type="project" value="UniProtKB-KW"/>
</dbReference>
<keyword evidence="2" id="KW-0813">Transport</keyword>
<evidence type="ECO:0000256" key="1">
    <source>
        <dbReference type="ARBA" id="ARBA00004651"/>
    </source>
</evidence>
<feature type="transmembrane region" description="Helical" evidence="8">
    <location>
        <begin position="20"/>
        <end position="48"/>
    </location>
</feature>
<dbReference type="SMART" id="SM00382">
    <property type="entry name" value="AAA"/>
    <property type="match status" value="1"/>
</dbReference>
<feature type="domain" description="ABC transmembrane type-1" evidence="10">
    <location>
        <begin position="26"/>
        <end position="306"/>
    </location>
</feature>
<evidence type="ECO:0000313" key="11">
    <source>
        <dbReference type="EMBL" id="MCD2491581.1"/>
    </source>
</evidence>
<dbReference type="Gene3D" id="1.20.1560.10">
    <property type="entry name" value="ABC transporter type 1, transmembrane domain"/>
    <property type="match status" value="1"/>
</dbReference>
<dbReference type="GO" id="GO:0140359">
    <property type="term" value="F:ABC-type transporter activity"/>
    <property type="evidence" value="ECO:0007669"/>
    <property type="project" value="InterPro"/>
</dbReference>
<dbReference type="Gene3D" id="3.40.50.300">
    <property type="entry name" value="P-loop containing nucleotide triphosphate hydrolases"/>
    <property type="match status" value="1"/>
</dbReference>
<dbReference type="GO" id="GO:0034040">
    <property type="term" value="F:ATPase-coupled lipid transmembrane transporter activity"/>
    <property type="evidence" value="ECO:0007669"/>
    <property type="project" value="TreeGrafter"/>
</dbReference>
<comment type="subcellular location">
    <subcellularLocation>
        <location evidence="1">Cell membrane</location>
        <topology evidence="1">Multi-pass membrane protein</topology>
    </subcellularLocation>
</comment>
<evidence type="ECO:0000256" key="2">
    <source>
        <dbReference type="ARBA" id="ARBA00022448"/>
    </source>
</evidence>
<dbReference type="InterPro" id="IPR036640">
    <property type="entry name" value="ABC1_TM_sf"/>
</dbReference>
<keyword evidence="6 8" id="KW-1133">Transmembrane helix</keyword>
<dbReference type="GO" id="GO:0005886">
    <property type="term" value="C:plasma membrane"/>
    <property type="evidence" value="ECO:0007669"/>
    <property type="project" value="UniProtKB-SubCell"/>
</dbReference>
<evidence type="ECO:0000256" key="4">
    <source>
        <dbReference type="ARBA" id="ARBA00022741"/>
    </source>
</evidence>
<evidence type="ECO:0000256" key="5">
    <source>
        <dbReference type="ARBA" id="ARBA00022840"/>
    </source>
</evidence>
<keyword evidence="3 8" id="KW-0812">Transmembrane</keyword>
<sequence>MFKSVKRILDWVGPYKKRLYLGCVCSFFSVWCAAGPVMLAAWTLGLIIDNAQGGVPLPPSLPWVCLCGIVGLILLRFFFSYWKNRLQESIGTERAAEQRIDIGDTLKRVSLGYFAKNNIGDILSALTTELSTLELQSMKMVDAVVNGYVQVVVIILCVGMFCPPAALAALIGVLLSAFALQGISRQSAHTAPVAHKAQEDLSGAAIEYIHGLSVVKSFGQEGVSVERFCSACRDNKEIRIINEFGFVPWNCLHLFFLRTASVGLVMIAAWQALAGALDLPFLLMAALFSFTIFGSVESINDAAHILSVTDSVLGRLAELDETSFIDQGGRDVPLDCWDVSFDHVSFSYGKREVIHDTSFFIPQNTTTAIVGPSGSGKSTLCSLLTRFYDVNAGVVTVGSHDVREFTCDSLLRNISMVFQNVYLFRDTVRNNICFGLPGATEEEIIAAAKAARCHEFIMALPDGYDTVVGEGGGTLSGGEKQRISIARAMLKDAPIIILDEATASVDPENEHEIQQAISALVHGKTIITIAHRLATIEQADQILVMDNGRIVQQGTHQELLQQTGVYQKFVQIRQQAEGWKLA</sequence>
<dbReference type="RefSeq" id="WP_231061505.1">
    <property type="nucleotide sequence ID" value="NZ_JAJNOR010000001.1"/>
</dbReference>
<keyword evidence="7 8" id="KW-0472">Membrane</keyword>
<dbReference type="InterPro" id="IPR003593">
    <property type="entry name" value="AAA+_ATPase"/>
</dbReference>
<evidence type="ECO:0000256" key="8">
    <source>
        <dbReference type="SAM" id="Phobius"/>
    </source>
</evidence>
<dbReference type="Pfam" id="PF00005">
    <property type="entry name" value="ABC_tran"/>
    <property type="match status" value="1"/>
</dbReference>
<name>A0AAP2RGI5_9FIRM</name>
<evidence type="ECO:0000259" key="10">
    <source>
        <dbReference type="PROSITE" id="PS50929"/>
    </source>
</evidence>
<keyword evidence="4" id="KW-0547">Nucleotide-binding</keyword>
<dbReference type="PROSITE" id="PS50893">
    <property type="entry name" value="ABC_TRANSPORTER_2"/>
    <property type="match status" value="1"/>
</dbReference>
<gene>
    <name evidence="11" type="ORF">LQE92_02930</name>
</gene>
<dbReference type="PROSITE" id="PS00211">
    <property type="entry name" value="ABC_TRANSPORTER_1"/>
    <property type="match status" value="1"/>
</dbReference>
<dbReference type="SUPFAM" id="SSF52540">
    <property type="entry name" value="P-loop containing nucleoside triphosphate hydrolases"/>
    <property type="match status" value="1"/>
</dbReference>
<accession>A0AAP2RGI5</accession>
<dbReference type="InterPro" id="IPR003439">
    <property type="entry name" value="ABC_transporter-like_ATP-bd"/>
</dbReference>
<proteinExistence type="predicted"/>
<keyword evidence="5 11" id="KW-0067">ATP-binding</keyword>
<dbReference type="PROSITE" id="PS50929">
    <property type="entry name" value="ABC_TM1F"/>
    <property type="match status" value="1"/>
</dbReference>
<feature type="domain" description="ABC transporter" evidence="9">
    <location>
        <begin position="339"/>
        <end position="572"/>
    </location>
</feature>
<dbReference type="Pfam" id="PF00664">
    <property type="entry name" value="ABC_membrane"/>
    <property type="match status" value="1"/>
</dbReference>
<dbReference type="InterPro" id="IPR017871">
    <property type="entry name" value="ABC_transporter-like_CS"/>
</dbReference>
<reference evidence="11 12" key="1">
    <citation type="submission" date="2021-11" db="EMBL/GenBank/DDBJ databases">
        <title>Lacrimispora sp. nov. NSJ-141 isolated from human feces.</title>
        <authorList>
            <person name="Abdugheni R."/>
        </authorList>
    </citation>
    <scope>NUCLEOTIDE SEQUENCE [LARGE SCALE GENOMIC DNA]</scope>
    <source>
        <strain evidence="11 12">NSJ-141</strain>
    </source>
</reference>
<keyword evidence="12" id="KW-1185">Reference proteome</keyword>
<protein>
    <submittedName>
        <fullName evidence="11">ABC transporter ATP-binding protein/permease</fullName>
    </submittedName>
</protein>
<dbReference type="InterPro" id="IPR027417">
    <property type="entry name" value="P-loop_NTPase"/>
</dbReference>
<dbReference type="EMBL" id="JAJNOR010000001">
    <property type="protein sequence ID" value="MCD2491581.1"/>
    <property type="molecule type" value="Genomic_DNA"/>
</dbReference>
<evidence type="ECO:0000256" key="6">
    <source>
        <dbReference type="ARBA" id="ARBA00022989"/>
    </source>
</evidence>
<dbReference type="PANTHER" id="PTHR24221:SF397">
    <property type="entry name" value="ABC TRANSPORTER, ATP-BINDING TRANSMEMBRANE PROTEIN"/>
    <property type="match status" value="1"/>
</dbReference>
<evidence type="ECO:0000256" key="7">
    <source>
        <dbReference type="ARBA" id="ARBA00023136"/>
    </source>
</evidence>
<feature type="transmembrane region" description="Helical" evidence="8">
    <location>
        <begin position="60"/>
        <end position="79"/>
    </location>
</feature>
<feature type="transmembrane region" description="Helical" evidence="8">
    <location>
        <begin position="143"/>
        <end position="161"/>
    </location>
</feature>
<comment type="caution">
    <text evidence="11">The sequence shown here is derived from an EMBL/GenBank/DDBJ whole genome shotgun (WGS) entry which is preliminary data.</text>
</comment>
<dbReference type="InterPro" id="IPR011527">
    <property type="entry name" value="ABC1_TM_dom"/>
</dbReference>
<dbReference type="SUPFAM" id="SSF90123">
    <property type="entry name" value="ABC transporter transmembrane region"/>
    <property type="match status" value="1"/>
</dbReference>
<dbReference type="InterPro" id="IPR039421">
    <property type="entry name" value="Type_1_exporter"/>
</dbReference>
<dbReference type="GO" id="GO:0016887">
    <property type="term" value="F:ATP hydrolysis activity"/>
    <property type="evidence" value="ECO:0007669"/>
    <property type="project" value="InterPro"/>
</dbReference>
<dbReference type="Proteomes" id="UP001299265">
    <property type="component" value="Unassembled WGS sequence"/>
</dbReference>
<dbReference type="FunFam" id="3.40.50.300:FF:000287">
    <property type="entry name" value="Multidrug ABC transporter ATP-binding protein"/>
    <property type="match status" value="1"/>
</dbReference>
<dbReference type="AlphaFoldDB" id="A0AAP2RGI5"/>
<organism evidence="11 12">
    <name type="scientific">Lientehia hominis</name>
    <dbReference type="NCBI Taxonomy" id="2897778"/>
    <lineage>
        <taxon>Bacteria</taxon>
        <taxon>Bacillati</taxon>
        <taxon>Bacillota</taxon>
        <taxon>Clostridia</taxon>
        <taxon>Lachnospirales</taxon>
        <taxon>Lachnospiraceae</taxon>
        <taxon>Lientehia</taxon>
    </lineage>
</organism>
<evidence type="ECO:0000313" key="12">
    <source>
        <dbReference type="Proteomes" id="UP001299265"/>
    </source>
</evidence>
<evidence type="ECO:0000259" key="9">
    <source>
        <dbReference type="PROSITE" id="PS50893"/>
    </source>
</evidence>
<dbReference type="PANTHER" id="PTHR24221">
    <property type="entry name" value="ATP-BINDING CASSETTE SUB-FAMILY B"/>
    <property type="match status" value="1"/>
</dbReference>
<evidence type="ECO:0000256" key="3">
    <source>
        <dbReference type="ARBA" id="ARBA00022692"/>
    </source>
</evidence>